<keyword evidence="1" id="KW-0812">Transmembrane</keyword>
<keyword evidence="1" id="KW-1133">Transmembrane helix</keyword>
<dbReference type="AlphaFoldDB" id="A0A9P1MYR7"/>
<feature type="transmembrane region" description="Helical" evidence="1">
    <location>
        <begin position="89"/>
        <end position="110"/>
    </location>
</feature>
<keyword evidence="4" id="KW-1185">Reference proteome</keyword>
<evidence type="ECO:0000256" key="1">
    <source>
        <dbReference type="SAM" id="Phobius"/>
    </source>
</evidence>
<feature type="chain" id="PRO_5040174801" evidence="2">
    <location>
        <begin position="31"/>
        <end position="113"/>
    </location>
</feature>
<proteinExistence type="predicted"/>
<gene>
    <name evidence="3" type="ORF">CAMP_LOCUS7831</name>
</gene>
<evidence type="ECO:0000313" key="3">
    <source>
        <dbReference type="EMBL" id="CAI5445194.1"/>
    </source>
</evidence>
<feature type="signal peptide" evidence="2">
    <location>
        <begin position="1"/>
        <end position="30"/>
    </location>
</feature>
<dbReference type="EMBL" id="CANHGI010000003">
    <property type="protein sequence ID" value="CAI5445194.1"/>
    <property type="molecule type" value="Genomic_DNA"/>
</dbReference>
<name>A0A9P1MYR7_9PELO</name>
<keyword evidence="2" id="KW-0732">Signal</keyword>
<comment type="caution">
    <text evidence="3">The sequence shown here is derived from an EMBL/GenBank/DDBJ whole genome shotgun (WGS) entry which is preliminary data.</text>
</comment>
<evidence type="ECO:0000313" key="4">
    <source>
        <dbReference type="Proteomes" id="UP001152747"/>
    </source>
</evidence>
<accession>A0A9P1MYR7</accession>
<keyword evidence="1" id="KW-0472">Membrane</keyword>
<protein>
    <submittedName>
        <fullName evidence="3">Uncharacterized protein</fullName>
    </submittedName>
</protein>
<evidence type="ECO:0000256" key="2">
    <source>
        <dbReference type="SAM" id="SignalP"/>
    </source>
</evidence>
<dbReference type="OrthoDB" id="5841942at2759"/>
<reference evidence="3" key="1">
    <citation type="submission" date="2022-11" db="EMBL/GenBank/DDBJ databases">
        <authorList>
            <person name="Kikuchi T."/>
        </authorList>
    </citation>
    <scope>NUCLEOTIDE SEQUENCE</scope>
    <source>
        <strain evidence="3">PS1010</strain>
    </source>
</reference>
<organism evidence="3 4">
    <name type="scientific">Caenorhabditis angaria</name>
    <dbReference type="NCBI Taxonomy" id="860376"/>
    <lineage>
        <taxon>Eukaryota</taxon>
        <taxon>Metazoa</taxon>
        <taxon>Ecdysozoa</taxon>
        <taxon>Nematoda</taxon>
        <taxon>Chromadorea</taxon>
        <taxon>Rhabditida</taxon>
        <taxon>Rhabditina</taxon>
        <taxon>Rhabditomorpha</taxon>
        <taxon>Rhabditoidea</taxon>
        <taxon>Rhabditidae</taxon>
        <taxon>Peloderinae</taxon>
        <taxon>Caenorhabditis</taxon>
    </lineage>
</organism>
<dbReference type="Proteomes" id="UP001152747">
    <property type="component" value="Unassembled WGS sequence"/>
</dbReference>
<sequence>MRGISSYFSIFFLVLCFLVFCCEPAALVGAEEGKEDFGNGSGGIVRRAGGVVGVDSQCYPDLCAEEETDTFFSYTACCDNECCNRLRYWVYPASIAAVGFIAGAFFALCFQCR</sequence>